<organism evidence="2 3">
    <name type="scientific">Batillaria attramentaria</name>
    <dbReference type="NCBI Taxonomy" id="370345"/>
    <lineage>
        <taxon>Eukaryota</taxon>
        <taxon>Metazoa</taxon>
        <taxon>Spiralia</taxon>
        <taxon>Lophotrochozoa</taxon>
        <taxon>Mollusca</taxon>
        <taxon>Gastropoda</taxon>
        <taxon>Caenogastropoda</taxon>
        <taxon>Sorbeoconcha</taxon>
        <taxon>Cerithioidea</taxon>
        <taxon>Batillariidae</taxon>
        <taxon>Batillaria</taxon>
    </lineage>
</organism>
<proteinExistence type="predicted"/>
<gene>
    <name evidence="2" type="ORF">BaRGS_00015682</name>
</gene>
<feature type="compositionally biased region" description="Polar residues" evidence="1">
    <location>
        <begin position="1"/>
        <end position="11"/>
    </location>
</feature>
<dbReference type="Proteomes" id="UP001519460">
    <property type="component" value="Unassembled WGS sequence"/>
</dbReference>
<feature type="region of interest" description="Disordered" evidence="1">
    <location>
        <begin position="107"/>
        <end position="128"/>
    </location>
</feature>
<dbReference type="AlphaFoldDB" id="A0ABD0L1N4"/>
<name>A0ABD0L1N4_9CAEN</name>
<comment type="caution">
    <text evidence="2">The sequence shown here is derived from an EMBL/GenBank/DDBJ whole genome shotgun (WGS) entry which is preliminary data.</text>
</comment>
<feature type="compositionally biased region" description="Polar residues" evidence="1">
    <location>
        <begin position="192"/>
        <end position="220"/>
    </location>
</feature>
<feature type="compositionally biased region" description="Polar residues" evidence="1">
    <location>
        <begin position="291"/>
        <end position="300"/>
    </location>
</feature>
<feature type="region of interest" description="Disordered" evidence="1">
    <location>
        <begin position="145"/>
        <end position="277"/>
    </location>
</feature>
<dbReference type="EMBL" id="JACVVK020000096">
    <property type="protein sequence ID" value="KAK7493161.1"/>
    <property type="molecule type" value="Genomic_DNA"/>
</dbReference>
<feature type="non-terminal residue" evidence="2">
    <location>
        <position position="1"/>
    </location>
</feature>
<accession>A0ABD0L1N4</accession>
<reference evidence="2 3" key="1">
    <citation type="journal article" date="2023" name="Sci. Data">
        <title>Genome assembly of the Korean intertidal mud-creeper Batillaria attramentaria.</title>
        <authorList>
            <person name="Patra A.K."/>
            <person name="Ho P.T."/>
            <person name="Jun S."/>
            <person name="Lee S.J."/>
            <person name="Kim Y."/>
            <person name="Won Y.J."/>
        </authorList>
    </citation>
    <scope>NUCLEOTIDE SEQUENCE [LARGE SCALE GENOMIC DNA]</scope>
    <source>
        <strain evidence="2">Wonlab-2016</strain>
    </source>
</reference>
<evidence type="ECO:0000313" key="3">
    <source>
        <dbReference type="Proteomes" id="UP001519460"/>
    </source>
</evidence>
<evidence type="ECO:0000256" key="1">
    <source>
        <dbReference type="SAM" id="MobiDB-lite"/>
    </source>
</evidence>
<feature type="region of interest" description="Disordered" evidence="1">
    <location>
        <begin position="290"/>
        <end position="316"/>
    </location>
</feature>
<feature type="compositionally biased region" description="Polar residues" evidence="1">
    <location>
        <begin position="147"/>
        <end position="156"/>
    </location>
</feature>
<keyword evidence="3" id="KW-1185">Reference proteome</keyword>
<evidence type="ECO:0000313" key="2">
    <source>
        <dbReference type="EMBL" id="KAK7493161.1"/>
    </source>
</evidence>
<feature type="compositionally biased region" description="Acidic residues" evidence="1">
    <location>
        <begin position="157"/>
        <end position="166"/>
    </location>
</feature>
<protein>
    <submittedName>
        <fullName evidence="2">Uncharacterized protein</fullName>
    </submittedName>
</protein>
<feature type="region of interest" description="Disordered" evidence="1">
    <location>
        <begin position="1"/>
        <end position="34"/>
    </location>
</feature>
<sequence>HFNNDPGSVNGVTDHRGVGGGEWKGGRGKTQGWRQRGRENLLVPSHTTLFSGSLGHHPPLAASYKRSLADTILGTKTADLPRFHQLCQTKIRYMDFLERSADAAIATEDTTAQKPSGNNQTDKARNKLPYSLRPRGLLDLAHPATPRTASKLPSNSDCEDAQEEGVGDGTGGAANDRPSVSLPSLPAAGTGLLSQGRRSGSAVNNSNFWAPSSSLSNNAPTEGGADTLTGHPAYVPQAPLGKPILKPPSQDATASSDTRCNDPFSPRSVPLDSSHPEQNILVRGTTLFPFSPSNRWSSDASVPRRTHSSKGTADLRRRAVRFSISDQVREFTPSEPLLP</sequence>